<evidence type="ECO:0000256" key="1">
    <source>
        <dbReference type="ARBA" id="ARBA00022679"/>
    </source>
</evidence>
<dbReference type="OrthoDB" id="433681at2"/>
<dbReference type="Gene3D" id="3.40.50.2000">
    <property type="entry name" value="Glycogen Phosphorylase B"/>
    <property type="match status" value="2"/>
</dbReference>
<dbReference type="GO" id="GO:0016757">
    <property type="term" value="F:glycosyltransferase activity"/>
    <property type="evidence" value="ECO:0007669"/>
    <property type="project" value="TreeGrafter"/>
</dbReference>
<organism evidence="3 4">
    <name type="scientific">Massilia atriviolacea</name>
    <dbReference type="NCBI Taxonomy" id="2495579"/>
    <lineage>
        <taxon>Bacteria</taxon>
        <taxon>Pseudomonadati</taxon>
        <taxon>Pseudomonadota</taxon>
        <taxon>Betaproteobacteria</taxon>
        <taxon>Burkholderiales</taxon>
        <taxon>Oxalobacteraceae</taxon>
        <taxon>Telluria group</taxon>
        <taxon>Massilia</taxon>
    </lineage>
</organism>
<dbReference type="GO" id="GO:0009103">
    <property type="term" value="P:lipopolysaccharide biosynthetic process"/>
    <property type="evidence" value="ECO:0007669"/>
    <property type="project" value="TreeGrafter"/>
</dbReference>
<dbReference type="PANTHER" id="PTHR46401">
    <property type="entry name" value="GLYCOSYLTRANSFERASE WBBK-RELATED"/>
    <property type="match status" value="1"/>
</dbReference>
<evidence type="ECO:0000313" key="3">
    <source>
        <dbReference type="EMBL" id="RSZ59318.1"/>
    </source>
</evidence>
<comment type="caution">
    <text evidence="3">The sequence shown here is derived from an EMBL/GenBank/DDBJ whole genome shotgun (WGS) entry which is preliminary data.</text>
</comment>
<gene>
    <name evidence="3" type="ORF">EJB06_09110</name>
</gene>
<dbReference type="CDD" id="cd03809">
    <property type="entry name" value="GT4_MtfB-like"/>
    <property type="match status" value="1"/>
</dbReference>
<keyword evidence="4" id="KW-1185">Reference proteome</keyword>
<accession>A0A430HP81</accession>
<dbReference type="PANTHER" id="PTHR46401:SF2">
    <property type="entry name" value="GLYCOSYLTRANSFERASE WBBK-RELATED"/>
    <property type="match status" value="1"/>
</dbReference>
<reference evidence="3 4" key="1">
    <citation type="submission" date="2018-12" db="EMBL/GenBank/DDBJ databases">
        <authorList>
            <person name="Yang E."/>
        </authorList>
    </citation>
    <scope>NUCLEOTIDE SEQUENCE [LARGE SCALE GENOMIC DNA]</scope>
    <source>
        <strain evidence="3 4">SOD</strain>
    </source>
</reference>
<feature type="domain" description="Glycosyltransferase subfamily 4-like N-terminal" evidence="2">
    <location>
        <begin position="79"/>
        <end position="192"/>
    </location>
</feature>
<sequence length="393" mass="43659">MESAGQDRPQGAVAIKGKSMSLNIGLVARCLNTEHIRGMGKYVFELLSHSKHHPEMHWRLFGDDQRFGMVTPPGANVETDIFTFRGDRFRAWEQVGLPLRLRKLDVDLLHATEGVLSLWQPKPTVVTLHDTLAWEERADTLGARLYWDHTIPAALKKCAHVITISECSRTDILARWPWLEPKLTVIPHGIDEAYFTRDSVDHPCPMHPQLAQSIGAAPYAVYLGGPMKRKRPEWAMEVIAASRQKDLKLVVCGFGAAARRAALAELPPHLQGRVLFAEFLSDAELRALYRGAQAVLYPTLYEGFGFPALEAQAAGVPVIFSALGSLKELIGPLAMVVPPHDLDAWVAALERAGNLGEQRAPMVAAAFDWVRRFAWSESFASHLAVYRKVRGGR</sequence>
<dbReference type="Pfam" id="PF13692">
    <property type="entry name" value="Glyco_trans_1_4"/>
    <property type="match status" value="1"/>
</dbReference>
<evidence type="ECO:0000313" key="4">
    <source>
        <dbReference type="Proteomes" id="UP000278085"/>
    </source>
</evidence>
<dbReference type="Proteomes" id="UP000278085">
    <property type="component" value="Unassembled WGS sequence"/>
</dbReference>
<dbReference type="Pfam" id="PF13439">
    <property type="entry name" value="Glyco_transf_4"/>
    <property type="match status" value="1"/>
</dbReference>
<protein>
    <submittedName>
        <fullName evidence="3">Glycosyltransferase family 1 protein</fullName>
    </submittedName>
</protein>
<proteinExistence type="predicted"/>
<evidence type="ECO:0000259" key="2">
    <source>
        <dbReference type="Pfam" id="PF13439"/>
    </source>
</evidence>
<dbReference type="AlphaFoldDB" id="A0A430HP81"/>
<dbReference type="EMBL" id="RXLQ01000004">
    <property type="protein sequence ID" value="RSZ59318.1"/>
    <property type="molecule type" value="Genomic_DNA"/>
</dbReference>
<dbReference type="InterPro" id="IPR028098">
    <property type="entry name" value="Glyco_trans_4-like_N"/>
</dbReference>
<keyword evidence="1 3" id="KW-0808">Transferase</keyword>
<name>A0A430HP81_9BURK</name>
<dbReference type="SUPFAM" id="SSF53756">
    <property type="entry name" value="UDP-Glycosyltransferase/glycogen phosphorylase"/>
    <property type="match status" value="1"/>
</dbReference>